<reference evidence="2" key="1">
    <citation type="submission" date="2017-08" db="EMBL/GenBank/DDBJ databases">
        <title>A dynamic microbial community with high functional redundancy inhabits the cold, oxic subseafloor aquifer.</title>
        <authorList>
            <person name="Tully B.J."/>
            <person name="Wheat C.G."/>
            <person name="Glazer B.T."/>
            <person name="Huber J.A."/>
        </authorList>
    </citation>
    <scope>NUCLEOTIDE SEQUENCE [LARGE SCALE GENOMIC DNA]</scope>
</reference>
<evidence type="ECO:0000313" key="2">
    <source>
        <dbReference type="Proteomes" id="UP000218113"/>
    </source>
</evidence>
<dbReference type="EMBL" id="NVSR01000023">
    <property type="protein sequence ID" value="PCI28908.1"/>
    <property type="molecule type" value="Genomic_DNA"/>
</dbReference>
<organism evidence="1 2">
    <name type="scientific">SAR324 cluster bacterium</name>
    <dbReference type="NCBI Taxonomy" id="2024889"/>
    <lineage>
        <taxon>Bacteria</taxon>
        <taxon>Deltaproteobacteria</taxon>
        <taxon>SAR324 cluster</taxon>
    </lineage>
</organism>
<protein>
    <recommendedName>
        <fullName evidence="3">Twin-arginine translocation pathway signal protein</fullName>
    </recommendedName>
</protein>
<proteinExistence type="predicted"/>
<name>A0A2A4T5W0_9DELT</name>
<dbReference type="AlphaFoldDB" id="A0A2A4T5W0"/>
<comment type="caution">
    <text evidence="1">The sequence shown here is derived from an EMBL/GenBank/DDBJ whole genome shotgun (WGS) entry which is preliminary data.</text>
</comment>
<dbReference type="Proteomes" id="UP000218113">
    <property type="component" value="Unassembled WGS sequence"/>
</dbReference>
<accession>A0A2A4T5W0</accession>
<sequence length="178" mass="20427">MAITRRQLIKTGIWGSTGLVTLRLLVGPFQSTIQLPQNSEYEFLFLREADKKVLAGIIPVMLEQALGDTEQEKENSLHWVLQGVDEAILGLTPSIQDELRELFMLLYFAPTRRLLARVWNPWLEATGEEIRNFLEQWRNSRFILLQTAYQALHELITAAWYANPASWDSIGYDGPPII</sequence>
<evidence type="ECO:0000313" key="1">
    <source>
        <dbReference type="EMBL" id="PCI28908.1"/>
    </source>
</evidence>
<gene>
    <name evidence="1" type="ORF">COB67_05305</name>
</gene>
<evidence type="ECO:0008006" key="3">
    <source>
        <dbReference type="Google" id="ProtNLM"/>
    </source>
</evidence>